<dbReference type="InterPro" id="IPR041383">
    <property type="entry name" value="RuvC_III"/>
</dbReference>
<evidence type="ECO:0000256" key="8">
    <source>
        <dbReference type="ARBA" id="ARBA00023118"/>
    </source>
</evidence>
<comment type="subunit">
    <text evidence="11 12">Monomer. Binds crRNA and tracrRNA.</text>
</comment>
<feature type="domain" description="HNH Cas9-type" evidence="15">
    <location>
        <begin position="546"/>
        <end position="706"/>
    </location>
</feature>
<dbReference type="Proteomes" id="UP000187526">
    <property type="component" value="Unassembled WGS sequence"/>
</dbReference>
<comment type="domain">
    <text evidence="12">Has 2 endonuclease domains. The discontinuous RuvC-like domain cleaves the target DNA noncomplementary to crRNA while the HNH nuclease domain cleaves the target DNA complementary to crRNA.</text>
</comment>
<evidence type="ECO:0000256" key="7">
    <source>
        <dbReference type="ARBA" id="ARBA00022884"/>
    </source>
</evidence>
<dbReference type="STRING" id="418702.BJN45_13330"/>
<evidence type="ECO:0000256" key="12">
    <source>
        <dbReference type="HAMAP-Rule" id="MF_01480"/>
    </source>
</evidence>
<dbReference type="RefSeq" id="WP_076096005.1">
    <property type="nucleotide sequence ID" value="NZ_MTHD01000004.1"/>
</dbReference>
<evidence type="ECO:0000259" key="15">
    <source>
        <dbReference type="PROSITE" id="PS51749"/>
    </source>
</evidence>
<keyword evidence="7 12" id="KW-0694">RNA-binding</keyword>
<dbReference type="GO" id="GO:0003677">
    <property type="term" value="F:DNA binding"/>
    <property type="evidence" value="ECO:0007669"/>
    <property type="project" value="UniProtKB-UniRule"/>
</dbReference>
<dbReference type="GO" id="GO:0016787">
    <property type="term" value="F:hydrolase activity"/>
    <property type="evidence" value="ECO:0007669"/>
    <property type="project" value="UniProtKB-KW"/>
</dbReference>
<evidence type="ECO:0000256" key="4">
    <source>
        <dbReference type="ARBA" id="ARBA00022759"/>
    </source>
</evidence>
<proteinExistence type="inferred from homology"/>
<sequence length="1117" mass="126786">MSATYTIGLDIGIASVGWCVLGETHILDLGVRAFDKAETAKEGESLNLARRSARLMRRRLFRRMWRLKKLARLLKSEGLIADTKLFKPEQPFPASLWQLRVDGLDRRLNNEEWARVIYHLCKHRGFHWISRAEAKQAEGDSKSEGGKVKQGLAGTAKLMDEKGYRSAAEMVLKEFPEAQRNKQGEYRKALSRELLAKELALLFARQREFGNPHAPIALETTILGSGDKKSGLFWQQKPALAGTDLLKMLGTCTFEKGEYRAPKASFTAERHVWLTRLNNLRIVTDGVTRQLTEQERLHAIPLPYRQAGDLTYKQLGAALTKAGLLEPGSFKFIGLAYPTEAQKAEGKAKDPESATLIKIPGWQELRQTLTNPKAGLNDEWEKISGMALCGQPEIFDKIAWVLSVYKDDDEVRTELAKLALPNPEALTEALLNIRFDKFHALSLKALRAIVPHMEKGLRYDEACVQAGYHHSQLHKVGDGQQKYLPPLYDGRDGDGRMIFAEDADIPRNPVVLRSLNQARKVVNAIIRRYGSPSAVHIEMARDLSRAFDERNKIKKEQDEYQARNQRDRDQFIELFGHPPKGLEFEKWRLYREQNGQCAYSQRPLATSGDVAEIFLDGSTEIDHALPYSRSFDDSKNNKVLVLTRENRDKGNRTPFEYLGGAENSERWQRFVSFVESNKAYRLAKRTRLLRKDFGAKESEEFRERNLNDTRYVCRFFKNYVEQHLKLAEGSAAKRCVVVSGQLTNFLRARWGLLKVRADSDRHHALDAVVVAACSHSMVQRLSNYSRTRELEQVREGFVNIETGEIVNPAMHQQLREHFPDPWPYFRHELEARLKIDSPELLREEMARLGSYTEEELAALKPLFVSRAPQRRNGGAAHKDTIYGQPERLKKNGSVTQKVALASLTLKDLDSLADPHRNTKLYGAIRERLEAHGDKGDKAFPASNPLRKPDKDGNPTGPIVRTVTKVIDKLSGIPVRGGIAKNDTMLRVDVFTKAGKFHLVPVYVHHRVTGLPDRAIVAFKDEEEWTLIDDGFDWRFSLYPNDLVQIRLKKESFLGYYTGTDRSTGAVSLWAHDRNQAVGKDGLMRGIGVKTAMSIEKFHVDVLGNIYPAPTEKRRGLA</sequence>
<dbReference type="NCBIfam" id="TIGR01865">
    <property type="entry name" value="cas_Csn1"/>
    <property type="match status" value="1"/>
</dbReference>
<evidence type="ECO:0000256" key="14">
    <source>
        <dbReference type="SAM" id="MobiDB-lite"/>
    </source>
</evidence>
<name>A0A1R1I348_9RHOO</name>
<dbReference type="Pfam" id="PF18541">
    <property type="entry name" value="RuvC_III"/>
    <property type="match status" value="1"/>
</dbReference>
<keyword evidence="3" id="KW-0479">Metal-binding</keyword>
<evidence type="ECO:0000256" key="11">
    <source>
        <dbReference type="ARBA" id="ARBA00046380"/>
    </source>
</evidence>
<feature type="region of interest" description="Disordered" evidence="14">
    <location>
        <begin position="932"/>
        <end position="957"/>
    </location>
</feature>
<dbReference type="GO" id="GO:0051607">
    <property type="term" value="P:defense response to virus"/>
    <property type="evidence" value="ECO:0007669"/>
    <property type="project" value="UniProtKB-UniRule"/>
</dbReference>
<dbReference type="GO" id="GO:0003723">
    <property type="term" value="F:RNA binding"/>
    <property type="evidence" value="ECO:0007669"/>
    <property type="project" value="UniProtKB-UniRule"/>
</dbReference>
<evidence type="ECO:0000256" key="3">
    <source>
        <dbReference type="ARBA" id="ARBA00022723"/>
    </source>
</evidence>
<keyword evidence="8 12" id="KW-0051">Antiviral defense</keyword>
<comment type="cofactor">
    <cofactor evidence="1">
        <name>Mg(2+)</name>
        <dbReference type="ChEBI" id="CHEBI:18420"/>
    </cofactor>
</comment>
<dbReference type="HAMAP" id="MF_01480">
    <property type="entry name" value="Cas9"/>
    <property type="match status" value="1"/>
</dbReference>
<accession>A0A1R1I348</accession>
<dbReference type="InterPro" id="IPR033114">
    <property type="entry name" value="HNH_CAS9"/>
</dbReference>
<gene>
    <name evidence="12" type="primary">cas9</name>
    <name evidence="16" type="ORF">BJN45_13330</name>
</gene>
<dbReference type="Gene3D" id="3.30.420.10">
    <property type="entry name" value="Ribonuclease H-like superfamily/Ribonuclease H"/>
    <property type="match status" value="3"/>
</dbReference>
<evidence type="ECO:0000256" key="5">
    <source>
        <dbReference type="ARBA" id="ARBA00022801"/>
    </source>
</evidence>
<dbReference type="InterPro" id="IPR003615">
    <property type="entry name" value="HNH_nuc"/>
</dbReference>
<evidence type="ECO:0000256" key="9">
    <source>
        <dbReference type="ARBA" id="ARBA00023125"/>
    </source>
</evidence>
<dbReference type="OrthoDB" id="9777169at2"/>
<feature type="coiled-coil region" evidence="13">
    <location>
        <begin position="543"/>
        <end position="570"/>
    </location>
</feature>
<keyword evidence="10" id="KW-0464">Manganese</keyword>
<reference evidence="16 17" key="1">
    <citation type="submission" date="2016-10" db="EMBL/GenBank/DDBJ databases">
        <title>Alkaliphiles isolated from bioreactors.</title>
        <authorList>
            <person name="Salah Z."/>
            <person name="Rout S.P."/>
            <person name="Humphreys P.N."/>
        </authorList>
    </citation>
    <scope>NUCLEOTIDE SEQUENCE [LARGE SCALE GENOMIC DNA]</scope>
    <source>
        <strain evidence="16 17">ZS02</strain>
    </source>
</reference>
<dbReference type="GO" id="GO:0004519">
    <property type="term" value="F:endonuclease activity"/>
    <property type="evidence" value="ECO:0007669"/>
    <property type="project" value="UniProtKB-UniRule"/>
</dbReference>
<comment type="caution">
    <text evidence="12">Lacks conserved residue(s) required for the propagation of feature annotation.</text>
</comment>
<evidence type="ECO:0000256" key="13">
    <source>
        <dbReference type="SAM" id="Coils"/>
    </source>
</evidence>
<comment type="caution">
    <text evidence="16">The sequence shown here is derived from an EMBL/GenBank/DDBJ whole genome shotgun (WGS) entry which is preliminary data.</text>
</comment>
<evidence type="ECO:0000256" key="1">
    <source>
        <dbReference type="ARBA" id="ARBA00001946"/>
    </source>
</evidence>
<evidence type="ECO:0000256" key="2">
    <source>
        <dbReference type="ARBA" id="ARBA00022722"/>
    </source>
</evidence>
<organism evidence="16 17">
    <name type="scientific">Azonexus hydrophilus</name>
    <dbReference type="NCBI Taxonomy" id="418702"/>
    <lineage>
        <taxon>Bacteria</taxon>
        <taxon>Pseudomonadati</taxon>
        <taxon>Pseudomonadota</taxon>
        <taxon>Betaproteobacteria</taxon>
        <taxon>Rhodocyclales</taxon>
        <taxon>Azonexaceae</taxon>
        <taxon>Azonexus</taxon>
    </lineage>
</organism>
<keyword evidence="4 12" id="KW-0255">Endonuclease</keyword>
<dbReference type="EMBL" id="MTHD01000004">
    <property type="protein sequence ID" value="OMG53198.1"/>
    <property type="molecule type" value="Genomic_DNA"/>
</dbReference>
<dbReference type="InterPro" id="IPR028629">
    <property type="entry name" value="Cas9"/>
</dbReference>
<feature type="active site" description="Proton acceptor for HNH nuclease domain" evidence="12">
    <location>
        <position position="623"/>
    </location>
</feature>
<keyword evidence="9 12" id="KW-0238">DNA-binding</keyword>
<dbReference type="PROSITE" id="PS51749">
    <property type="entry name" value="HNH_CAS9"/>
    <property type="match status" value="1"/>
</dbReference>
<dbReference type="EC" id="3.1.-.-" evidence="12"/>
<dbReference type="GO" id="GO:0046872">
    <property type="term" value="F:metal ion binding"/>
    <property type="evidence" value="ECO:0007669"/>
    <property type="project" value="UniProtKB-UniRule"/>
</dbReference>
<evidence type="ECO:0000256" key="10">
    <source>
        <dbReference type="ARBA" id="ARBA00023211"/>
    </source>
</evidence>
<keyword evidence="17" id="KW-1185">Reference proteome</keyword>
<evidence type="ECO:0000256" key="6">
    <source>
        <dbReference type="ARBA" id="ARBA00022842"/>
    </source>
</evidence>
<keyword evidence="5 12" id="KW-0378">Hydrolase</keyword>
<keyword evidence="6" id="KW-0460">Magnesium</keyword>
<comment type="similarity">
    <text evidence="12">Belongs to the CRISPR-associated Cas9 family.</text>
</comment>
<comment type="function">
    <text evidence="12">CRISPR (clustered regularly interspaced short palindromic repeat) is an adaptive immune system that provides protection against mobile genetic elements (viruses, transposable elements and conjugative plasmids). CRISPR clusters contain spacers, sequences complementary to antecedent mobile elements, and target invading nucleic acids. CRISPR clusters are transcribed and processed into CRISPR RNA (crRNA). In type II CRISPR systems correct processing of pre-crRNA requires a trans-encoded small RNA (tracrRNA), endogenous ribonuclease 3 (rnc) and this protein. The tracrRNA serves as a guide for ribonuclease 3-aided processing of pre-crRNA. Subsequently Cas9/crRNA/tracrRNA endonucleolytically cleaves linear or circular dsDNA target complementary to the spacer; Cas9 is inactive in the absence of the 2 guide RNAs (gRNA). Cas9 recognizes the protospacer adjacent motif (PAM) in the CRISPR repeat sequences to help distinguish self versus nonself, as targets within the bacterial CRISPR locus do not have PAMs. PAM recognition is also required for catalytic activity.</text>
</comment>
<keyword evidence="13" id="KW-0175">Coiled coil</keyword>
<dbReference type="Pfam" id="PF13395">
    <property type="entry name" value="HNH_4"/>
    <property type="match status" value="1"/>
</dbReference>
<dbReference type="GO" id="GO:0043571">
    <property type="term" value="P:maintenance of CRISPR repeat elements"/>
    <property type="evidence" value="ECO:0007669"/>
    <property type="project" value="UniProtKB-UniRule"/>
</dbReference>
<dbReference type="InterPro" id="IPR036397">
    <property type="entry name" value="RNaseH_sf"/>
</dbReference>
<dbReference type="AlphaFoldDB" id="A0A1R1I348"/>
<evidence type="ECO:0000313" key="16">
    <source>
        <dbReference type="EMBL" id="OMG53198.1"/>
    </source>
</evidence>
<feature type="active site" description="For RuvC-like nuclease domain" evidence="12">
    <location>
        <position position="10"/>
    </location>
</feature>
<evidence type="ECO:0000313" key="17">
    <source>
        <dbReference type="Proteomes" id="UP000187526"/>
    </source>
</evidence>
<protein>
    <recommendedName>
        <fullName evidence="12">CRISPR-associated endonuclease Cas9</fullName>
        <ecNumber evidence="12">3.1.-.-</ecNumber>
    </recommendedName>
</protein>
<keyword evidence="2 12" id="KW-0540">Nuclease</keyword>